<dbReference type="EMBL" id="JAEAOA010000424">
    <property type="protein sequence ID" value="KAK3576979.1"/>
    <property type="molecule type" value="Genomic_DNA"/>
</dbReference>
<sequence length="85" mass="9857">MFPAFTLPISTPIYVTQGDDKVTEEEEDVMCIMTGTNMSLDQNINMEVSGNIIHEEEEEIIKFKKDKTILKNKKRRRIYTAFNPS</sequence>
<protein>
    <submittedName>
        <fullName evidence="1">Uncharacterized protein</fullName>
    </submittedName>
</protein>
<reference evidence="1" key="3">
    <citation type="submission" date="2023-05" db="EMBL/GenBank/DDBJ databases">
        <authorList>
            <person name="Smith C.H."/>
        </authorList>
    </citation>
    <scope>NUCLEOTIDE SEQUENCE</scope>
    <source>
        <strain evidence="1">CHS0354</strain>
        <tissue evidence="1">Mantle</tissue>
    </source>
</reference>
<accession>A0AAE0RP14</accession>
<comment type="caution">
    <text evidence="1">The sequence shown here is derived from an EMBL/GenBank/DDBJ whole genome shotgun (WGS) entry which is preliminary data.</text>
</comment>
<organism evidence="1 2">
    <name type="scientific">Potamilus streckersoni</name>
    <dbReference type="NCBI Taxonomy" id="2493646"/>
    <lineage>
        <taxon>Eukaryota</taxon>
        <taxon>Metazoa</taxon>
        <taxon>Spiralia</taxon>
        <taxon>Lophotrochozoa</taxon>
        <taxon>Mollusca</taxon>
        <taxon>Bivalvia</taxon>
        <taxon>Autobranchia</taxon>
        <taxon>Heteroconchia</taxon>
        <taxon>Palaeoheterodonta</taxon>
        <taxon>Unionida</taxon>
        <taxon>Unionoidea</taxon>
        <taxon>Unionidae</taxon>
        <taxon>Ambleminae</taxon>
        <taxon>Lampsilini</taxon>
        <taxon>Potamilus</taxon>
    </lineage>
</organism>
<reference evidence="1" key="2">
    <citation type="journal article" date="2021" name="Genome Biol. Evol.">
        <title>Developing a high-quality reference genome for a parasitic bivalve with doubly uniparental inheritance (Bivalvia: Unionida).</title>
        <authorList>
            <person name="Smith C.H."/>
        </authorList>
    </citation>
    <scope>NUCLEOTIDE SEQUENCE</scope>
    <source>
        <strain evidence="1">CHS0354</strain>
        <tissue evidence="1">Mantle</tissue>
    </source>
</reference>
<gene>
    <name evidence="1" type="ORF">CHS0354_005983</name>
</gene>
<name>A0AAE0RP14_9BIVA</name>
<dbReference type="Proteomes" id="UP001195483">
    <property type="component" value="Unassembled WGS sequence"/>
</dbReference>
<dbReference type="AlphaFoldDB" id="A0AAE0RP14"/>
<reference evidence="1" key="1">
    <citation type="journal article" date="2021" name="Genome Biol. Evol.">
        <title>A High-Quality Reference Genome for a Parasitic Bivalve with Doubly Uniparental Inheritance (Bivalvia: Unionida).</title>
        <authorList>
            <person name="Smith C.H."/>
        </authorList>
    </citation>
    <scope>NUCLEOTIDE SEQUENCE</scope>
    <source>
        <strain evidence="1">CHS0354</strain>
    </source>
</reference>
<evidence type="ECO:0000313" key="2">
    <source>
        <dbReference type="Proteomes" id="UP001195483"/>
    </source>
</evidence>
<proteinExistence type="predicted"/>
<evidence type="ECO:0000313" key="1">
    <source>
        <dbReference type="EMBL" id="KAK3576979.1"/>
    </source>
</evidence>
<keyword evidence="2" id="KW-1185">Reference proteome</keyword>